<dbReference type="RefSeq" id="WP_069128250.1">
    <property type="nucleotide sequence ID" value="NZ_MARB01000034.1"/>
</dbReference>
<evidence type="ECO:0000313" key="2">
    <source>
        <dbReference type="EMBL" id="ODJ85817.1"/>
    </source>
</evidence>
<feature type="chain" id="PRO_5031081891" evidence="1">
    <location>
        <begin position="25"/>
        <end position="104"/>
    </location>
</feature>
<evidence type="ECO:0000313" key="3">
    <source>
        <dbReference type="Proteomes" id="UP000094769"/>
    </source>
</evidence>
<dbReference type="AlphaFoldDB" id="A0A7Z0VHR1"/>
<proteinExistence type="predicted"/>
<feature type="signal peptide" evidence="1">
    <location>
        <begin position="1"/>
        <end position="24"/>
    </location>
</feature>
<keyword evidence="3" id="KW-1185">Reference proteome</keyword>
<dbReference type="PROSITE" id="PS51257">
    <property type="entry name" value="PROKAR_LIPOPROTEIN"/>
    <property type="match status" value="1"/>
</dbReference>
<organism evidence="2 3">
    <name type="scientific">Candidatus Thiodiazotropha endolucinida</name>
    <dbReference type="NCBI Taxonomy" id="1655433"/>
    <lineage>
        <taxon>Bacteria</taxon>
        <taxon>Pseudomonadati</taxon>
        <taxon>Pseudomonadota</taxon>
        <taxon>Gammaproteobacteria</taxon>
        <taxon>Chromatiales</taxon>
        <taxon>Sedimenticolaceae</taxon>
        <taxon>Candidatus Thiodiazotropha</taxon>
    </lineage>
</organism>
<comment type="caution">
    <text evidence="2">The sequence shown here is derived from an EMBL/GenBank/DDBJ whole genome shotgun (WGS) entry which is preliminary data.</text>
</comment>
<gene>
    <name evidence="2" type="ORF">CODIS_39330</name>
</gene>
<evidence type="ECO:0000256" key="1">
    <source>
        <dbReference type="SAM" id="SignalP"/>
    </source>
</evidence>
<dbReference type="Proteomes" id="UP000094769">
    <property type="component" value="Unassembled WGS sequence"/>
</dbReference>
<accession>A0A7Z0VHR1</accession>
<reference evidence="2 3" key="1">
    <citation type="submission" date="2016-06" db="EMBL/GenBank/DDBJ databases">
        <title>Genome sequence of endosymbiont of Candidatus Endolucinida thiodiazotropha.</title>
        <authorList>
            <person name="Poehlein A."/>
            <person name="Koenig S."/>
            <person name="Heiden S.E."/>
            <person name="Thuermer A."/>
            <person name="Voget S."/>
            <person name="Daniel R."/>
            <person name="Markert S."/>
            <person name="Gros O."/>
            <person name="Schweder T."/>
        </authorList>
    </citation>
    <scope>NUCLEOTIDE SEQUENCE [LARGE SCALE GENOMIC DNA]</scope>
    <source>
        <strain evidence="2 3">COS</strain>
    </source>
</reference>
<dbReference type="EMBL" id="MARB01000034">
    <property type="protein sequence ID" value="ODJ85817.1"/>
    <property type="molecule type" value="Genomic_DNA"/>
</dbReference>
<name>A0A7Z0VHR1_9GAMM</name>
<sequence>MKRLRNCVLLTLIVFFASTITACAEMYKKPTDDKTDKFVYSIQFNAASGKLEVLDKEGQIIRGKPINFPEEHLPVNAIINVHTIIEAKGSCLIIFNRQVFNICR</sequence>
<keyword evidence="1" id="KW-0732">Signal</keyword>
<protein>
    <submittedName>
        <fullName evidence="2">Uncharacterized protein</fullName>
    </submittedName>
</protein>